<dbReference type="CDD" id="cd07729">
    <property type="entry name" value="AHL_lactonase_MBL-fold"/>
    <property type="match status" value="1"/>
</dbReference>
<evidence type="ECO:0000313" key="10">
    <source>
        <dbReference type="Proteomes" id="UP000476934"/>
    </source>
</evidence>
<keyword evidence="5" id="KW-0862">Zinc</keyword>
<keyword evidence="4" id="KW-0378">Hydrolase</keyword>
<dbReference type="Proteomes" id="UP000476934">
    <property type="component" value="Unassembled WGS sequence"/>
</dbReference>
<evidence type="ECO:0000256" key="2">
    <source>
        <dbReference type="ARBA" id="ARBA00007749"/>
    </source>
</evidence>
<dbReference type="InterPro" id="IPR036866">
    <property type="entry name" value="RibonucZ/Hydroxyglut_hydro"/>
</dbReference>
<dbReference type="STRING" id="363870.NG54_15160"/>
<organism evidence="7 9">
    <name type="scientific">Heyndrickxia ginsengihumi</name>
    <dbReference type="NCBI Taxonomy" id="363870"/>
    <lineage>
        <taxon>Bacteria</taxon>
        <taxon>Bacillati</taxon>
        <taxon>Bacillota</taxon>
        <taxon>Bacilli</taxon>
        <taxon>Bacillales</taxon>
        <taxon>Bacillaceae</taxon>
        <taxon>Heyndrickxia</taxon>
    </lineage>
</organism>
<dbReference type="PANTHER" id="PTHR42978:SF7">
    <property type="entry name" value="METALLO-HYDROLASE RV2300C-RELATED"/>
    <property type="match status" value="1"/>
</dbReference>
<dbReference type="InterPro" id="IPR001279">
    <property type="entry name" value="Metallo-B-lactamas"/>
</dbReference>
<protein>
    <submittedName>
        <fullName evidence="7">Beta-lactamase</fullName>
    </submittedName>
    <submittedName>
        <fullName evidence="8">N-acyl homoserine lactonase family protein</fullName>
    </submittedName>
</protein>
<dbReference type="AlphaFoldDB" id="A0A0A6VD88"/>
<dbReference type="PANTHER" id="PTHR42978">
    <property type="entry name" value="QUORUM-QUENCHING LACTONASE YTNP-RELATED-RELATED"/>
    <property type="match status" value="1"/>
</dbReference>
<evidence type="ECO:0000256" key="5">
    <source>
        <dbReference type="ARBA" id="ARBA00022833"/>
    </source>
</evidence>
<comment type="caution">
    <text evidence="7">The sequence shown here is derived from an EMBL/GenBank/DDBJ whole genome shotgun (WGS) entry which is preliminary data.</text>
</comment>
<reference evidence="8 10" key="3">
    <citation type="submission" date="2020-03" db="EMBL/GenBank/DDBJ databases">
        <title>Bacillus aquiflavi sp. nov., isolated from yellow water of strong flavor Chinese baijiu in Yibin region of China.</title>
        <authorList>
            <person name="Xie J."/>
        </authorList>
    </citation>
    <scope>NUCLEOTIDE SEQUENCE [LARGE SCALE GENOMIC DNA]</scope>
    <source>
        <strain evidence="8 10">Gsoil 114</strain>
    </source>
</reference>
<evidence type="ECO:0000313" key="7">
    <source>
        <dbReference type="EMBL" id="KHD84494.1"/>
    </source>
</evidence>
<dbReference type="Pfam" id="PF00753">
    <property type="entry name" value="Lactamase_B"/>
    <property type="match status" value="1"/>
</dbReference>
<dbReference type="InterPro" id="IPR051013">
    <property type="entry name" value="MBL_superfamily_lactonases"/>
</dbReference>
<dbReference type="SUPFAM" id="SSF56281">
    <property type="entry name" value="Metallo-hydrolase/oxidoreductase"/>
    <property type="match status" value="1"/>
</dbReference>
<evidence type="ECO:0000313" key="9">
    <source>
        <dbReference type="Proteomes" id="UP000030588"/>
    </source>
</evidence>
<evidence type="ECO:0000256" key="1">
    <source>
        <dbReference type="ARBA" id="ARBA00001947"/>
    </source>
</evidence>
<proteinExistence type="inferred from homology"/>
<dbReference type="RefSeq" id="WP_025727249.1">
    <property type="nucleotide sequence ID" value="NZ_JAAIWK010000005.1"/>
</dbReference>
<dbReference type="GO" id="GO:0016787">
    <property type="term" value="F:hydrolase activity"/>
    <property type="evidence" value="ECO:0007669"/>
    <property type="project" value="UniProtKB-KW"/>
</dbReference>
<dbReference type="Proteomes" id="UP000030588">
    <property type="component" value="Unassembled WGS sequence"/>
</dbReference>
<gene>
    <name evidence="8" type="ORF">G4D61_04875</name>
    <name evidence="7" type="ORF">NG54_15160</name>
</gene>
<dbReference type="EMBL" id="JRUN01000056">
    <property type="protein sequence ID" value="KHD84494.1"/>
    <property type="molecule type" value="Genomic_DNA"/>
</dbReference>
<accession>A0A0A6VD88</accession>
<dbReference type="GO" id="GO:0046872">
    <property type="term" value="F:metal ion binding"/>
    <property type="evidence" value="ECO:0007669"/>
    <property type="project" value="UniProtKB-KW"/>
</dbReference>
<sequence>MNIKWKATALRMGELYVEKSSLTYQKDVGDHLWIPMWATALSGGGYNILIDTGIHELQWVEEHIGLCRQQSDETIIEALRTGVGWSPEDVDIVINTHLHYDHCGNNRLFKNARFYVQRKEWEAAHNPIPCQEPIYLKKLFNSEAVNYFNWKFVDGEDEIVPGVKVFLTPGHSEGHQSVLVNTEEGILCVSGDVSNLLENINENLPAGILTSTKEMYSSMEEVRKRAQYILPGHEYSINKFQCSHFPSIVKRVNVQ</sequence>
<evidence type="ECO:0000313" key="8">
    <source>
        <dbReference type="EMBL" id="NEY19300.1"/>
    </source>
</evidence>
<evidence type="ECO:0000259" key="6">
    <source>
        <dbReference type="SMART" id="SM00849"/>
    </source>
</evidence>
<reference evidence="8" key="2">
    <citation type="submission" date="2020-02" db="EMBL/GenBank/DDBJ databases">
        <authorList>
            <person name="Feng H."/>
        </authorList>
    </citation>
    <scope>NUCLEOTIDE SEQUENCE [LARGE SCALE GENOMIC DNA]</scope>
    <source>
        <strain evidence="8">Gsoil 114</strain>
    </source>
</reference>
<comment type="cofactor">
    <cofactor evidence="1">
        <name>Zn(2+)</name>
        <dbReference type="ChEBI" id="CHEBI:29105"/>
    </cofactor>
</comment>
<dbReference type="EMBL" id="JAAIWK010000005">
    <property type="protein sequence ID" value="NEY19300.1"/>
    <property type="molecule type" value="Genomic_DNA"/>
</dbReference>
<comment type="similarity">
    <text evidence="2">Belongs to the metallo-beta-lactamase superfamily.</text>
</comment>
<dbReference type="SMART" id="SM00849">
    <property type="entry name" value="Lactamase_B"/>
    <property type="match status" value="1"/>
</dbReference>
<keyword evidence="10" id="KW-1185">Reference proteome</keyword>
<evidence type="ECO:0000256" key="4">
    <source>
        <dbReference type="ARBA" id="ARBA00022801"/>
    </source>
</evidence>
<reference evidence="7 9" key="1">
    <citation type="submission" date="2014-10" db="EMBL/GenBank/DDBJ databases">
        <title>Draft genome of phytase producing Bacillus ginsengihumi strain M2.11.</title>
        <authorList>
            <person name="Toymentseva A."/>
            <person name="Boulygina E.A."/>
            <person name="Kazakov S.V."/>
            <person name="Kayumov I."/>
            <person name="Suleimanova A.D."/>
            <person name="Mardanova A.M."/>
            <person name="Maria S.N."/>
            <person name="Sergey M.Y."/>
            <person name="Sharipova M.R."/>
        </authorList>
    </citation>
    <scope>NUCLEOTIDE SEQUENCE [LARGE SCALE GENOMIC DNA]</scope>
    <source>
        <strain evidence="7 9">M2.11</strain>
    </source>
</reference>
<keyword evidence="3" id="KW-0479">Metal-binding</keyword>
<feature type="domain" description="Metallo-beta-lactamase" evidence="6">
    <location>
        <begin position="35"/>
        <end position="233"/>
    </location>
</feature>
<name>A0A0A6VD88_9BACI</name>
<dbReference type="OrthoDB" id="333278at2"/>
<dbReference type="Gene3D" id="3.60.15.10">
    <property type="entry name" value="Ribonuclease Z/Hydroxyacylglutathione hydrolase-like"/>
    <property type="match status" value="1"/>
</dbReference>
<evidence type="ECO:0000256" key="3">
    <source>
        <dbReference type="ARBA" id="ARBA00022723"/>
    </source>
</evidence>